<name>A0ABR9XN59_9SPHI</name>
<gene>
    <name evidence="1" type="ORF">IRJ18_19960</name>
</gene>
<accession>A0ABR9XN59</accession>
<sequence length="69" mass="7775">MIEVFKTDVQQTGTADLLVAKLVSLFPGSRVNFDLEDCDRVLRVEGENICTEKTKHLLRTCGYNCEVLV</sequence>
<dbReference type="RefSeq" id="WP_194108045.1">
    <property type="nucleotide sequence ID" value="NZ_JADFFM010000002.1"/>
</dbReference>
<organism evidence="1 2">
    <name type="scientific">Mucilaginibacter boryungensis</name>
    <dbReference type="NCBI Taxonomy" id="768480"/>
    <lineage>
        <taxon>Bacteria</taxon>
        <taxon>Pseudomonadati</taxon>
        <taxon>Bacteroidota</taxon>
        <taxon>Sphingobacteriia</taxon>
        <taxon>Sphingobacteriales</taxon>
        <taxon>Sphingobacteriaceae</taxon>
        <taxon>Mucilaginibacter</taxon>
    </lineage>
</organism>
<proteinExistence type="predicted"/>
<evidence type="ECO:0000313" key="2">
    <source>
        <dbReference type="Proteomes" id="UP000632774"/>
    </source>
</evidence>
<reference evidence="1 2" key="1">
    <citation type="submission" date="2020-10" db="EMBL/GenBank/DDBJ databases">
        <title>Mucilaginibacter mali sp. nov., isolated from rhizosphere soil of apple orchard.</title>
        <authorList>
            <person name="Lee J.-S."/>
            <person name="Kim H.S."/>
            <person name="Kim J.-S."/>
        </authorList>
    </citation>
    <scope>NUCLEOTIDE SEQUENCE [LARGE SCALE GENOMIC DNA]</scope>
    <source>
        <strain evidence="1 2">KCTC 23157</strain>
    </source>
</reference>
<evidence type="ECO:0008006" key="3">
    <source>
        <dbReference type="Google" id="ProtNLM"/>
    </source>
</evidence>
<protein>
    <recommendedName>
        <fullName evidence="3">HMA domain-containing protein</fullName>
    </recommendedName>
</protein>
<dbReference type="EMBL" id="JADFFM010000002">
    <property type="protein sequence ID" value="MBE9668655.1"/>
    <property type="molecule type" value="Genomic_DNA"/>
</dbReference>
<keyword evidence="2" id="KW-1185">Reference proteome</keyword>
<comment type="caution">
    <text evidence="1">The sequence shown here is derived from an EMBL/GenBank/DDBJ whole genome shotgun (WGS) entry which is preliminary data.</text>
</comment>
<dbReference type="Proteomes" id="UP000632774">
    <property type="component" value="Unassembled WGS sequence"/>
</dbReference>
<evidence type="ECO:0000313" key="1">
    <source>
        <dbReference type="EMBL" id="MBE9668655.1"/>
    </source>
</evidence>